<accession>A0AAW0JUG9</accession>
<dbReference type="AlphaFoldDB" id="A0AAW0JUG9"/>
<dbReference type="Proteomes" id="UP000237347">
    <property type="component" value="Unassembled WGS sequence"/>
</dbReference>
<name>A0AAW0JUG9_QUESU</name>
<reference evidence="1 2" key="1">
    <citation type="journal article" date="2018" name="Sci. Data">
        <title>The draft genome sequence of cork oak.</title>
        <authorList>
            <person name="Ramos A.M."/>
            <person name="Usie A."/>
            <person name="Barbosa P."/>
            <person name="Barros P.M."/>
            <person name="Capote T."/>
            <person name="Chaves I."/>
            <person name="Simoes F."/>
            <person name="Abreu I."/>
            <person name="Carrasquinho I."/>
            <person name="Faro C."/>
            <person name="Guimaraes J.B."/>
            <person name="Mendonca D."/>
            <person name="Nobrega F."/>
            <person name="Rodrigues L."/>
            <person name="Saibo N.J.M."/>
            <person name="Varela M.C."/>
            <person name="Egas C."/>
            <person name="Matos J."/>
            <person name="Miguel C.M."/>
            <person name="Oliveira M.M."/>
            <person name="Ricardo C.P."/>
            <person name="Goncalves S."/>
        </authorList>
    </citation>
    <scope>NUCLEOTIDE SEQUENCE [LARGE SCALE GENOMIC DNA]</scope>
    <source>
        <strain evidence="2">cv. HL8</strain>
    </source>
</reference>
<dbReference type="EMBL" id="PKMF04000459">
    <property type="protein sequence ID" value="KAK7830555.1"/>
    <property type="molecule type" value="Genomic_DNA"/>
</dbReference>
<gene>
    <name evidence="1" type="ORF">CFP56_028095</name>
</gene>
<proteinExistence type="predicted"/>
<evidence type="ECO:0000313" key="1">
    <source>
        <dbReference type="EMBL" id="KAK7830555.1"/>
    </source>
</evidence>
<evidence type="ECO:0000313" key="2">
    <source>
        <dbReference type="Proteomes" id="UP000237347"/>
    </source>
</evidence>
<sequence>MVLISSHNSRCNFSPEKSSTTLVTLVSSMVQVEKTTIYRTLSNPLIQGVELVFKVDEKLRQAVSEKWDEFIVKRSENRENQALEKGMFGFRRVKISTNAVTTGESCGRHFLDFGSVKEDGKADSIKESNDIRVGGYEWSWRHVGSEDSGLVFLNSGLEEGVFSLVVKVVKAIFDGTKKG</sequence>
<keyword evidence="2" id="KW-1185">Reference proteome</keyword>
<comment type="caution">
    <text evidence="1">The sequence shown here is derived from an EMBL/GenBank/DDBJ whole genome shotgun (WGS) entry which is preliminary data.</text>
</comment>
<organism evidence="1 2">
    <name type="scientific">Quercus suber</name>
    <name type="common">Cork oak</name>
    <dbReference type="NCBI Taxonomy" id="58331"/>
    <lineage>
        <taxon>Eukaryota</taxon>
        <taxon>Viridiplantae</taxon>
        <taxon>Streptophyta</taxon>
        <taxon>Embryophyta</taxon>
        <taxon>Tracheophyta</taxon>
        <taxon>Spermatophyta</taxon>
        <taxon>Magnoliopsida</taxon>
        <taxon>eudicotyledons</taxon>
        <taxon>Gunneridae</taxon>
        <taxon>Pentapetalae</taxon>
        <taxon>rosids</taxon>
        <taxon>fabids</taxon>
        <taxon>Fagales</taxon>
        <taxon>Fagaceae</taxon>
        <taxon>Quercus</taxon>
    </lineage>
</organism>
<protein>
    <submittedName>
        <fullName evidence="1">Uncharacterized protein</fullName>
    </submittedName>
</protein>